<dbReference type="RefSeq" id="WP_113887614.1">
    <property type="nucleotide sequence ID" value="NZ_QNRK01000002.1"/>
</dbReference>
<keyword evidence="3" id="KW-0436">Ligase</keyword>
<dbReference type="InterPro" id="IPR050191">
    <property type="entry name" value="ATP-dep_DNA_ligase"/>
</dbReference>
<dbReference type="Proteomes" id="UP000253529">
    <property type="component" value="Unassembled WGS sequence"/>
</dbReference>
<dbReference type="Pfam" id="PF04679">
    <property type="entry name" value="DNA_ligase_A_C"/>
    <property type="match status" value="1"/>
</dbReference>
<comment type="catalytic activity">
    <reaction evidence="4">
        <text>ATP + (deoxyribonucleotide)n-3'-hydroxyl + 5'-phospho-(deoxyribonucleotide)m = (deoxyribonucleotide)n+m + AMP + diphosphate.</text>
        <dbReference type="EC" id="6.5.1.1"/>
    </reaction>
</comment>
<dbReference type="Gene3D" id="3.30.470.30">
    <property type="entry name" value="DNA ligase/mRNA capping enzyme"/>
    <property type="match status" value="1"/>
</dbReference>
<organism evidence="7 8">
    <name type="scientific">Roseiarcus fermentans</name>
    <dbReference type="NCBI Taxonomy" id="1473586"/>
    <lineage>
        <taxon>Bacteria</taxon>
        <taxon>Pseudomonadati</taxon>
        <taxon>Pseudomonadota</taxon>
        <taxon>Alphaproteobacteria</taxon>
        <taxon>Hyphomicrobiales</taxon>
        <taxon>Roseiarcaceae</taxon>
        <taxon>Roseiarcus</taxon>
    </lineage>
</organism>
<evidence type="ECO:0000256" key="2">
    <source>
        <dbReference type="ARBA" id="ARBA00012727"/>
    </source>
</evidence>
<proteinExistence type="inferred from homology"/>
<accession>A0A366FT01</accession>
<name>A0A366FT01_9HYPH</name>
<dbReference type="Gene3D" id="2.40.50.140">
    <property type="entry name" value="Nucleic acid-binding proteins"/>
    <property type="match status" value="1"/>
</dbReference>
<feature type="region of interest" description="Disordered" evidence="5">
    <location>
        <begin position="1"/>
        <end position="20"/>
    </location>
</feature>
<dbReference type="SUPFAM" id="SSF56091">
    <property type="entry name" value="DNA ligase/mRNA capping enzyme, catalytic domain"/>
    <property type="match status" value="1"/>
</dbReference>
<dbReference type="EC" id="6.5.1.1" evidence="2"/>
<dbReference type="PANTHER" id="PTHR45674:SF4">
    <property type="entry name" value="DNA LIGASE 1"/>
    <property type="match status" value="1"/>
</dbReference>
<dbReference type="EMBL" id="QNRK01000002">
    <property type="protein sequence ID" value="RBP17661.1"/>
    <property type="molecule type" value="Genomic_DNA"/>
</dbReference>
<dbReference type="AlphaFoldDB" id="A0A366FT01"/>
<dbReference type="GO" id="GO:0006281">
    <property type="term" value="P:DNA repair"/>
    <property type="evidence" value="ECO:0007669"/>
    <property type="project" value="InterPro"/>
</dbReference>
<dbReference type="GO" id="GO:0006310">
    <property type="term" value="P:DNA recombination"/>
    <property type="evidence" value="ECO:0007669"/>
    <property type="project" value="InterPro"/>
</dbReference>
<dbReference type="CDD" id="cd07971">
    <property type="entry name" value="OBF_DNA_ligase_LigD"/>
    <property type="match status" value="1"/>
</dbReference>
<dbReference type="Gene3D" id="3.30.1490.70">
    <property type="match status" value="1"/>
</dbReference>
<dbReference type="GO" id="GO:0005524">
    <property type="term" value="F:ATP binding"/>
    <property type="evidence" value="ECO:0007669"/>
    <property type="project" value="InterPro"/>
</dbReference>
<evidence type="ECO:0000259" key="6">
    <source>
        <dbReference type="PROSITE" id="PS50160"/>
    </source>
</evidence>
<sequence length="338" mass="36574">MSRSVKRPAPEAMRRASEDEAPLPDWIAPQLCQLVDAAPSGPQWLHEIKLDGYRMAARMEGGRARLLTRTGLDWSEKYPGVVAALARVGAKRAYLDGELCGIGADGLPSFSQTQAASDGARGVSLVYYAFDCLHLDGRDTAGLPLVERKALLAPLVADVAGLQFNGHETGDGELIRKHAGALGFEGVVSKTVDAPYAPGNRGLWRKSKCLNRQEFVIVGWTDPEGSRPCLGALLLGFFTEEGRLAYAGRVGAGMPDTVLADLRRRLEPLARTISPLSAPPPRKTRFGSPLVLSRVHWVEPQLVAEVTYLTWTGDGLLRQTVFVGLRADKPARDVGRDS</sequence>
<dbReference type="CDD" id="cd07906">
    <property type="entry name" value="Adenylation_DNA_ligase_LigD_LigC"/>
    <property type="match status" value="1"/>
</dbReference>
<comment type="similarity">
    <text evidence="1">Belongs to the ATP-dependent DNA ligase family.</text>
</comment>
<dbReference type="InterPro" id="IPR012340">
    <property type="entry name" value="NA-bd_OB-fold"/>
</dbReference>
<protein>
    <recommendedName>
        <fullName evidence="2">DNA ligase (ATP)</fullName>
        <ecNumber evidence="2">6.5.1.1</ecNumber>
    </recommendedName>
</protein>
<reference evidence="7 8" key="1">
    <citation type="submission" date="2018-06" db="EMBL/GenBank/DDBJ databases">
        <title>Genomic Encyclopedia of Type Strains, Phase IV (KMG-IV): sequencing the most valuable type-strain genomes for metagenomic binning, comparative biology and taxonomic classification.</title>
        <authorList>
            <person name="Goeker M."/>
        </authorList>
    </citation>
    <scope>NUCLEOTIDE SEQUENCE [LARGE SCALE GENOMIC DNA]</scope>
    <source>
        <strain evidence="7 8">DSM 24875</strain>
    </source>
</reference>
<evidence type="ECO:0000256" key="4">
    <source>
        <dbReference type="ARBA" id="ARBA00034003"/>
    </source>
</evidence>
<dbReference type="NCBIfam" id="TIGR02779">
    <property type="entry name" value="NHEJ_ligase_lig"/>
    <property type="match status" value="1"/>
</dbReference>
<dbReference type="Pfam" id="PF01068">
    <property type="entry name" value="DNA_ligase_A_M"/>
    <property type="match status" value="1"/>
</dbReference>
<dbReference type="GO" id="GO:0003910">
    <property type="term" value="F:DNA ligase (ATP) activity"/>
    <property type="evidence" value="ECO:0007669"/>
    <property type="project" value="UniProtKB-EC"/>
</dbReference>
<dbReference type="OrthoDB" id="9802472at2"/>
<evidence type="ECO:0000256" key="5">
    <source>
        <dbReference type="SAM" id="MobiDB-lite"/>
    </source>
</evidence>
<evidence type="ECO:0000313" key="8">
    <source>
        <dbReference type="Proteomes" id="UP000253529"/>
    </source>
</evidence>
<comment type="caution">
    <text evidence="7">The sequence shown here is derived from an EMBL/GenBank/DDBJ whole genome shotgun (WGS) entry which is preliminary data.</text>
</comment>
<dbReference type="SUPFAM" id="SSF50249">
    <property type="entry name" value="Nucleic acid-binding proteins"/>
    <property type="match status" value="1"/>
</dbReference>
<dbReference type="PANTHER" id="PTHR45674">
    <property type="entry name" value="DNA LIGASE 1/3 FAMILY MEMBER"/>
    <property type="match status" value="1"/>
</dbReference>
<keyword evidence="8" id="KW-1185">Reference proteome</keyword>
<evidence type="ECO:0000313" key="7">
    <source>
        <dbReference type="EMBL" id="RBP17661.1"/>
    </source>
</evidence>
<dbReference type="InterPro" id="IPR012309">
    <property type="entry name" value="DNA_ligase_ATP-dep_C"/>
</dbReference>
<feature type="domain" description="ATP-dependent DNA ligase family profile" evidence="6">
    <location>
        <begin position="118"/>
        <end position="208"/>
    </location>
</feature>
<feature type="compositionally biased region" description="Basic and acidic residues" evidence="5">
    <location>
        <begin position="8"/>
        <end position="18"/>
    </location>
</feature>
<dbReference type="InterPro" id="IPR014146">
    <property type="entry name" value="LigD_ligase_dom"/>
</dbReference>
<evidence type="ECO:0000256" key="3">
    <source>
        <dbReference type="ARBA" id="ARBA00022598"/>
    </source>
</evidence>
<dbReference type="PROSITE" id="PS50160">
    <property type="entry name" value="DNA_LIGASE_A3"/>
    <property type="match status" value="1"/>
</dbReference>
<dbReference type="InterPro" id="IPR012310">
    <property type="entry name" value="DNA_ligase_ATP-dep_cent"/>
</dbReference>
<evidence type="ECO:0000256" key="1">
    <source>
        <dbReference type="ARBA" id="ARBA00007572"/>
    </source>
</evidence>
<gene>
    <name evidence="7" type="ORF">DFR50_102153</name>
</gene>